<dbReference type="EMBL" id="WLZY01000002">
    <property type="protein sequence ID" value="NDL56979.1"/>
    <property type="molecule type" value="Genomic_DNA"/>
</dbReference>
<dbReference type="PANTHER" id="PTHR43212">
    <property type="entry name" value="QUERCETIN 2,3-DIOXYGENASE"/>
    <property type="match status" value="1"/>
</dbReference>
<evidence type="ECO:0000259" key="5">
    <source>
        <dbReference type="Pfam" id="PF02678"/>
    </source>
</evidence>
<feature type="region of interest" description="Disordered" evidence="4">
    <location>
        <begin position="100"/>
        <end position="121"/>
    </location>
</feature>
<name>A0A7K3M128_9ACTN</name>
<comment type="similarity">
    <text evidence="1 3">Belongs to the pirin family.</text>
</comment>
<reference evidence="6 7" key="1">
    <citation type="submission" date="2019-11" db="EMBL/GenBank/DDBJ databases">
        <authorList>
            <person name="Li X.-J."/>
            <person name="Feng X.-M."/>
        </authorList>
    </citation>
    <scope>NUCLEOTIDE SEQUENCE [LARGE SCALE GENOMIC DNA]</scope>
    <source>
        <strain evidence="6 7">XMNu-373</strain>
    </source>
</reference>
<evidence type="ECO:0000256" key="4">
    <source>
        <dbReference type="SAM" id="MobiDB-lite"/>
    </source>
</evidence>
<evidence type="ECO:0000256" key="1">
    <source>
        <dbReference type="ARBA" id="ARBA00008416"/>
    </source>
</evidence>
<dbReference type="AlphaFoldDB" id="A0A7K3M128"/>
<dbReference type="GO" id="GO:0046872">
    <property type="term" value="F:metal ion binding"/>
    <property type="evidence" value="ECO:0007669"/>
    <property type="project" value="UniProtKB-KW"/>
</dbReference>
<organism evidence="6 7">
    <name type="scientific">Phytoactinopolyspora mesophila</name>
    <dbReference type="NCBI Taxonomy" id="2650750"/>
    <lineage>
        <taxon>Bacteria</taxon>
        <taxon>Bacillati</taxon>
        <taxon>Actinomycetota</taxon>
        <taxon>Actinomycetes</taxon>
        <taxon>Jiangellales</taxon>
        <taxon>Jiangellaceae</taxon>
        <taxon>Phytoactinopolyspora</taxon>
    </lineage>
</organism>
<dbReference type="CDD" id="cd02910">
    <property type="entry name" value="cupin_Yhhw_N"/>
    <property type="match status" value="1"/>
</dbReference>
<gene>
    <name evidence="6" type="ORF">F7O44_07825</name>
</gene>
<feature type="compositionally biased region" description="Low complexity" evidence="4">
    <location>
        <begin position="105"/>
        <end position="116"/>
    </location>
</feature>
<dbReference type="PANTHER" id="PTHR43212:SF3">
    <property type="entry name" value="QUERCETIN 2,3-DIOXYGENASE"/>
    <property type="match status" value="1"/>
</dbReference>
<evidence type="ECO:0000256" key="3">
    <source>
        <dbReference type="RuleBase" id="RU003457"/>
    </source>
</evidence>
<keyword evidence="2" id="KW-0479">Metal-binding</keyword>
<comment type="cofactor">
    <cofactor evidence="2">
        <name>Fe cation</name>
        <dbReference type="ChEBI" id="CHEBI:24875"/>
    </cofactor>
    <text evidence="2">Binds 1 Fe cation per subunit.</text>
</comment>
<dbReference type="Pfam" id="PF02678">
    <property type="entry name" value="Pirin"/>
    <property type="match status" value="1"/>
</dbReference>
<protein>
    <submittedName>
        <fullName evidence="6">Pirin family protein</fullName>
    </submittedName>
</protein>
<dbReference type="Gene3D" id="2.60.120.10">
    <property type="entry name" value="Jelly Rolls"/>
    <property type="match status" value="2"/>
</dbReference>
<dbReference type="InterPro" id="IPR012093">
    <property type="entry name" value="Pirin"/>
</dbReference>
<evidence type="ECO:0000256" key="2">
    <source>
        <dbReference type="PIRSR" id="PIRSR006232-1"/>
    </source>
</evidence>
<dbReference type="InterPro" id="IPR003829">
    <property type="entry name" value="Pirin_N_dom"/>
</dbReference>
<dbReference type="SUPFAM" id="SSF51182">
    <property type="entry name" value="RmlC-like cupins"/>
    <property type="match status" value="1"/>
</dbReference>
<feature type="binding site" evidence="2">
    <location>
        <position position="99"/>
    </location>
    <ligand>
        <name>Fe cation</name>
        <dbReference type="ChEBI" id="CHEBI:24875"/>
    </ligand>
</feature>
<sequence length="255" mass="26883">MRGIDRFVSSEPGLVSRHSFSFGRHYDPANVGFGMLVMNNDDVVQPGAGYATHPHRDVEIVTWVLEGALAHRDSTGAGGVIHPGLAQRLGAGRGVVHSEFNDAPSSSVAGEASSSGDRTPTAPLRFVQMWVPPDEPGMEPRYEQRDLRAELSGGRLVVVASGMPRHAGEAAIGLGQSSAAMHVAQLGDSCTDLGVTLPAAPFVHVYVARGVVQVEGVGQLGEGDAARMTDEGGRRVRAVTAAEIIVWEMHAHVGR</sequence>
<dbReference type="InterPro" id="IPR011051">
    <property type="entry name" value="RmlC_Cupin_sf"/>
</dbReference>
<dbReference type="InterPro" id="IPR014710">
    <property type="entry name" value="RmlC-like_jellyroll"/>
</dbReference>
<feature type="binding site" evidence="2">
    <location>
        <position position="97"/>
    </location>
    <ligand>
        <name>Fe cation</name>
        <dbReference type="ChEBI" id="CHEBI:24875"/>
    </ligand>
</feature>
<keyword evidence="2" id="KW-0408">Iron</keyword>
<dbReference type="RefSeq" id="WP_162450055.1">
    <property type="nucleotide sequence ID" value="NZ_WLZY01000002.1"/>
</dbReference>
<comment type="caution">
    <text evidence="6">The sequence shown here is derived from an EMBL/GenBank/DDBJ whole genome shotgun (WGS) entry which is preliminary data.</text>
</comment>
<feature type="domain" description="Pirin N-terminal" evidence="5">
    <location>
        <begin position="11"/>
        <end position="131"/>
    </location>
</feature>
<proteinExistence type="inferred from homology"/>
<accession>A0A7K3M128</accession>
<evidence type="ECO:0000313" key="7">
    <source>
        <dbReference type="Proteomes" id="UP000460435"/>
    </source>
</evidence>
<feature type="binding site" evidence="2">
    <location>
        <position position="53"/>
    </location>
    <ligand>
        <name>Fe cation</name>
        <dbReference type="ChEBI" id="CHEBI:24875"/>
    </ligand>
</feature>
<dbReference type="Proteomes" id="UP000460435">
    <property type="component" value="Unassembled WGS sequence"/>
</dbReference>
<evidence type="ECO:0000313" key="6">
    <source>
        <dbReference type="EMBL" id="NDL56979.1"/>
    </source>
</evidence>
<keyword evidence="7" id="KW-1185">Reference proteome</keyword>
<feature type="binding site" evidence="2">
    <location>
        <position position="55"/>
    </location>
    <ligand>
        <name>Fe cation</name>
        <dbReference type="ChEBI" id="CHEBI:24875"/>
    </ligand>
</feature>
<dbReference type="PIRSF" id="PIRSF006232">
    <property type="entry name" value="Pirin"/>
    <property type="match status" value="1"/>
</dbReference>